<protein>
    <submittedName>
        <fullName evidence="3">LamG-like jellyroll fold domain-containing protein</fullName>
    </submittedName>
</protein>
<gene>
    <name evidence="3" type="ORF">Q3O60_16360</name>
</gene>
<feature type="domain" description="DUF6701" evidence="2">
    <location>
        <begin position="775"/>
        <end position="1341"/>
    </location>
</feature>
<evidence type="ECO:0000256" key="1">
    <source>
        <dbReference type="SAM" id="SignalP"/>
    </source>
</evidence>
<dbReference type="Pfam" id="PF20419">
    <property type="entry name" value="DUF6701"/>
    <property type="match status" value="1"/>
</dbReference>
<organism evidence="3 4">
    <name type="scientific">Alkalimonas collagenimarina</name>
    <dbReference type="NCBI Taxonomy" id="400390"/>
    <lineage>
        <taxon>Bacteria</taxon>
        <taxon>Pseudomonadati</taxon>
        <taxon>Pseudomonadota</taxon>
        <taxon>Gammaproteobacteria</taxon>
        <taxon>Alkalimonas</taxon>
    </lineage>
</organism>
<dbReference type="SUPFAM" id="SSF49899">
    <property type="entry name" value="Concanavalin A-like lectins/glucanases"/>
    <property type="match status" value="2"/>
</dbReference>
<keyword evidence="1" id="KW-0732">Signal</keyword>
<reference evidence="3 4" key="1">
    <citation type="submission" date="2023-08" db="EMBL/GenBank/DDBJ databases">
        <authorList>
            <person name="Joshi A."/>
            <person name="Thite S."/>
        </authorList>
    </citation>
    <scope>NUCLEOTIDE SEQUENCE [LARGE SCALE GENOMIC DNA]</scope>
    <source>
        <strain evidence="3 4">AC40</strain>
    </source>
</reference>
<feature type="signal peptide" evidence="1">
    <location>
        <begin position="1"/>
        <end position="23"/>
    </location>
</feature>
<dbReference type="Proteomes" id="UP001231616">
    <property type="component" value="Unassembled WGS sequence"/>
</dbReference>
<evidence type="ECO:0000313" key="3">
    <source>
        <dbReference type="EMBL" id="MDP4537757.1"/>
    </source>
</evidence>
<evidence type="ECO:0000313" key="4">
    <source>
        <dbReference type="Proteomes" id="UP001231616"/>
    </source>
</evidence>
<keyword evidence="4" id="KW-1185">Reference proteome</keyword>
<dbReference type="Gene3D" id="2.60.120.200">
    <property type="match status" value="2"/>
</dbReference>
<dbReference type="EMBL" id="JAUZVZ010000032">
    <property type="protein sequence ID" value="MDP4537757.1"/>
    <property type="molecule type" value="Genomic_DNA"/>
</dbReference>
<dbReference type="CDD" id="cd06900">
    <property type="entry name" value="lectin_VcfQ"/>
    <property type="match status" value="1"/>
</dbReference>
<accession>A0ABT9H396</accession>
<comment type="caution">
    <text evidence="3">The sequence shown here is derived from an EMBL/GenBank/DDBJ whole genome shotgun (WGS) entry which is preliminary data.</text>
</comment>
<dbReference type="InterPro" id="IPR046524">
    <property type="entry name" value="DUF6701"/>
</dbReference>
<dbReference type="RefSeq" id="WP_305895006.1">
    <property type="nucleotide sequence ID" value="NZ_JAUZVZ010000032.1"/>
</dbReference>
<name>A0ABT9H396_9GAMM</name>
<proteinExistence type="predicted"/>
<dbReference type="InterPro" id="IPR013320">
    <property type="entry name" value="ConA-like_dom_sf"/>
</dbReference>
<dbReference type="Pfam" id="PF13385">
    <property type="entry name" value="Laminin_G_3"/>
    <property type="match status" value="1"/>
</dbReference>
<feature type="chain" id="PRO_5046077510" evidence="1">
    <location>
        <begin position="24"/>
        <end position="1344"/>
    </location>
</feature>
<evidence type="ECO:0000259" key="2">
    <source>
        <dbReference type="Pfam" id="PF20419"/>
    </source>
</evidence>
<sequence length="1344" mass="143182">MKYALYGWIFGVLLLFTATPSSAQPTCADLYANPSGINANLGASGISPFDLANVPWQTTAWPISGSTLAGGSYYFGTLNANNFYQLSVAAGERVTIYVNDTIITNNFLRLNANGTPDQLTIVVRSNVSINNQAEINGLIFAAGSININNNDVIVGGIAANGSISVGTNTTVSRDDNAVAQLEIPGLCVAGSVVTPIPKAHYPLDLCEAANNSVIEDLMNNFSATGFALTTAEGKVNGAANFSSSGMNRVELPSALLQGTTDFSFSVWFKADASNSFRQILSASNNSMDTVLELYIRNNNQLRAGLLGVYYTFGSPEPVLNNNTWYHSVLTRAGNQLCLYLNGALVQCQNASAASLNVTRAALGVWWRANGSMADQFLGDMDEALFFNGALTANQIQTIYNNQNDGFNFDGLERDDDCLQCFTDTFSAGQLSDDWVTSRSSGNFTPSIVDGRLRMTQAVANQATSATYQRLFPAADNLVVVEFDYFAWSTAGGQGADGVAIILSDADVTPQPGSFGGSLGYAQRNNGDPGFAGGWLGIALDEFGNFSNQTEGRVGGIGLQRNAVAIRGSESSQYRYLAGTGGGLNPPIDQRPSASAAPNHRYRIVIDSRLPGQAVVSVERDIKNGNGFQTLINPFNALAIPAQGPVPENFFLSFTGSTGGSNNNHELDNISICALRSLPVGQQIDHFEFDHTGQALTCQPETLTIRACLNADCSQLYTDAVTATLSPQPVPGGEWVGGHVINFTGGSTTVPLRRSSAGPVTVGVTGSVPSTRPLSTTLCRAGGSSLNQANCTLNFASSGFIMDIPDGVAGVPDDGILLRAVREGNDAQACIPAFSDVTRNVLFWSDYIIPDASNRPASLPVQVDQQDAGMSNANALTLPLSFNQDGVATLTVNYSDAGRVQLNARYVGSVATEDQGLVMNGADQFSRRPYGLCMQSAGDCVAANASCPVFRRAGEPFELSISAHAWQSGGAEVCAMPVTPNYQQPGIALSHQLVAPSGGVVGSLSATSYAHQAAVNSQTLVNQSVSEVGVFRFQATPASNAYFGMTVPPVMSEPIGRFIPDRFELRQATVIPGCGNFSYMEQPFAVSLELEAKALTGQRTENYQGSFAPLLAGGTRLVAEQNSNGVDLTARLIGMTQLDWTAGEAVLLEQVIRFVRAEDGPDGPYPELAIGLQQQDADGVVLAELDMNTSSAANCIAEQNCHAKQLAAAQDLRFGRLQLANAFGPEFDPLPLQLTAYYWTGDRFSRNRDDQCSPIAPAQLQITGTPNITAAGVVGEMAQGQNAPQSLWLEPPEQSGVWELEYETDPWLQFNWSGGTNYDEHPQAEAIFGRYRGNPRRIFWREPFP</sequence>
<dbReference type="InterPro" id="IPR035665">
    <property type="entry name" value="VcfQ_lectin"/>
</dbReference>